<feature type="region of interest" description="Disordered" evidence="1">
    <location>
        <begin position="83"/>
        <end position="122"/>
    </location>
</feature>
<dbReference type="Pfam" id="PF26130">
    <property type="entry name" value="PB1-like"/>
    <property type="match status" value="1"/>
</dbReference>
<evidence type="ECO:0000313" key="3">
    <source>
        <dbReference type="EMBL" id="MED6121285.1"/>
    </source>
</evidence>
<feature type="domain" description="PB1-like" evidence="2">
    <location>
        <begin position="8"/>
        <end position="64"/>
    </location>
</feature>
<comment type="caution">
    <text evidence="3">The sequence shown here is derived from an EMBL/GenBank/DDBJ whole genome shotgun (WGS) entry which is preliminary data.</text>
</comment>
<sequence>MEMETIYVAPVFHVGGHFGRTEDGVYQYLNGSVEKFEAMDVDFVNYGDLVKMLESIGHKKFKNIEIASEFHIYVEHEVDVPIPVEDSPTPNVEPVQVDADSSSPTSAIDDRGYDSVEDELYI</sequence>
<gene>
    <name evidence="3" type="ORF">PIB30_028659</name>
</gene>
<reference evidence="3 4" key="1">
    <citation type="journal article" date="2023" name="Plants (Basel)">
        <title>Bridging the Gap: Combining Genomics and Transcriptomics Approaches to Understand Stylosanthes scabra, an Orphan Legume from the Brazilian Caatinga.</title>
        <authorList>
            <person name="Ferreira-Neto J.R.C."/>
            <person name="da Silva M.D."/>
            <person name="Binneck E."/>
            <person name="de Melo N.F."/>
            <person name="da Silva R.H."/>
            <person name="de Melo A.L.T.M."/>
            <person name="Pandolfi V."/>
            <person name="Bustamante F.O."/>
            <person name="Brasileiro-Vidal A.C."/>
            <person name="Benko-Iseppon A.M."/>
        </authorList>
    </citation>
    <scope>NUCLEOTIDE SEQUENCE [LARGE SCALE GENOMIC DNA]</scope>
    <source>
        <tissue evidence="3">Leaves</tissue>
    </source>
</reference>
<organism evidence="3 4">
    <name type="scientific">Stylosanthes scabra</name>
    <dbReference type="NCBI Taxonomy" id="79078"/>
    <lineage>
        <taxon>Eukaryota</taxon>
        <taxon>Viridiplantae</taxon>
        <taxon>Streptophyta</taxon>
        <taxon>Embryophyta</taxon>
        <taxon>Tracheophyta</taxon>
        <taxon>Spermatophyta</taxon>
        <taxon>Magnoliopsida</taxon>
        <taxon>eudicotyledons</taxon>
        <taxon>Gunneridae</taxon>
        <taxon>Pentapetalae</taxon>
        <taxon>rosids</taxon>
        <taxon>fabids</taxon>
        <taxon>Fabales</taxon>
        <taxon>Fabaceae</taxon>
        <taxon>Papilionoideae</taxon>
        <taxon>50 kb inversion clade</taxon>
        <taxon>dalbergioids sensu lato</taxon>
        <taxon>Dalbergieae</taxon>
        <taxon>Pterocarpus clade</taxon>
        <taxon>Stylosanthes</taxon>
    </lineage>
</organism>
<name>A0ABU6RBE3_9FABA</name>
<protein>
    <recommendedName>
        <fullName evidence="2">PB1-like domain-containing protein</fullName>
    </recommendedName>
</protein>
<evidence type="ECO:0000256" key="1">
    <source>
        <dbReference type="SAM" id="MobiDB-lite"/>
    </source>
</evidence>
<keyword evidence="4" id="KW-1185">Reference proteome</keyword>
<evidence type="ECO:0000313" key="4">
    <source>
        <dbReference type="Proteomes" id="UP001341840"/>
    </source>
</evidence>
<dbReference type="Proteomes" id="UP001341840">
    <property type="component" value="Unassembled WGS sequence"/>
</dbReference>
<evidence type="ECO:0000259" key="2">
    <source>
        <dbReference type="Pfam" id="PF26130"/>
    </source>
</evidence>
<dbReference type="InterPro" id="IPR058594">
    <property type="entry name" value="PB1-like_dom_pln"/>
</dbReference>
<dbReference type="EMBL" id="JASCZI010030322">
    <property type="protein sequence ID" value="MED6121285.1"/>
    <property type="molecule type" value="Genomic_DNA"/>
</dbReference>
<proteinExistence type="predicted"/>
<accession>A0ABU6RBE3</accession>